<name>A0A841TGL3_9BACL</name>
<evidence type="ECO:0000256" key="1">
    <source>
        <dbReference type="SAM" id="SignalP"/>
    </source>
</evidence>
<dbReference type="AlphaFoldDB" id="A0A841TGL3"/>
<feature type="chain" id="PRO_5038622856" evidence="1">
    <location>
        <begin position="18"/>
        <end position="480"/>
    </location>
</feature>
<dbReference type="PANTHER" id="PTHR43649">
    <property type="entry name" value="ARABINOSE-BINDING PROTEIN-RELATED"/>
    <property type="match status" value="1"/>
</dbReference>
<keyword evidence="1" id="KW-0732">Signal</keyword>
<accession>A0A841TGL3</accession>
<dbReference type="EMBL" id="JACJVN010000033">
    <property type="protein sequence ID" value="MBB6677591.1"/>
    <property type="molecule type" value="Genomic_DNA"/>
</dbReference>
<sequence>MGKWFVIAAATAITAMAVTGCQDATKPGELKPLGKNDKAAIKVMFSGENYFYQEYGRLFMGRYPNIDVEVADTQSLHQPVGGVFSLKGYDEAVRTFIDEQQPDVLELSADQYAQFTAEGRLLNLEPVIKQDQFDTESIHPAVLQLLRDKGNGALYGLSPQFRSQALFYNADLFRQYGVEPPSDSMSWSELLLLAERFPTENEKGKRLYGFTFEGSSTLITIVYQIAMTENLLAVSPDGKTATVTSGAWKRVFEIAIGAFRSRAVNLADEPQPDAGTPATADNLSNENAFAAGRSAMTLDSSNLIQIIAQSQEVLTTDKPFDWHLVTEPVGSNDRTTGDSFSVDTVFAVNAHSANPRAAWEFIKYVSGEDYARAKSHALTAGQLLSRTDAIRDSEGRGYEAFYKLQSGPEKTLGLNKAPIEFNSSLFSLLNDELSQVASGAISLDEAMNAIQSGAQATLDEAWERDKLSKAESSNSPAASD</sequence>
<dbReference type="Pfam" id="PF01547">
    <property type="entry name" value="SBP_bac_1"/>
    <property type="match status" value="1"/>
</dbReference>
<dbReference type="InterPro" id="IPR006059">
    <property type="entry name" value="SBP"/>
</dbReference>
<dbReference type="InterPro" id="IPR050490">
    <property type="entry name" value="Bact_solute-bd_prot1"/>
</dbReference>
<dbReference type="Gene3D" id="3.40.190.10">
    <property type="entry name" value="Periplasmic binding protein-like II"/>
    <property type="match status" value="1"/>
</dbReference>
<gene>
    <name evidence="2" type="ORF">H4Q31_09665</name>
</gene>
<proteinExistence type="predicted"/>
<keyword evidence="3" id="KW-1185">Reference proteome</keyword>
<comment type="caution">
    <text evidence="2">The sequence shown here is derived from an EMBL/GenBank/DDBJ whole genome shotgun (WGS) entry which is preliminary data.</text>
</comment>
<dbReference type="SUPFAM" id="SSF53850">
    <property type="entry name" value="Periplasmic binding protein-like II"/>
    <property type="match status" value="1"/>
</dbReference>
<dbReference type="Proteomes" id="UP000574133">
    <property type="component" value="Unassembled WGS sequence"/>
</dbReference>
<organism evidence="2 3">
    <name type="scientific">Cohnella lubricantis</name>
    <dbReference type="NCBI Taxonomy" id="2163172"/>
    <lineage>
        <taxon>Bacteria</taxon>
        <taxon>Bacillati</taxon>
        <taxon>Bacillota</taxon>
        <taxon>Bacilli</taxon>
        <taxon>Bacillales</taxon>
        <taxon>Paenibacillaceae</taxon>
        <taxon>Cohnella</taxon>
    </lineage>
</organism>
<dbReference type="PANTHER" id="PTHR43649:SF12">
    <property type="entry name" value="DIACETYLCHITOBIOSE BINDING PROTEIN DASA"/>
    <property type="match status" value="1"/>
</dbReference>
<evidence type="ECO:0000313" key="3">
    <source>
        <dbReference type="Proteomes" id="UP000574133"/>
    </source>
</evidence>
<dbReference type="RefSeq" id="WP_185178867.1">
    <property type="nucleotide sequence ID" value="NZ_CBCSEP010000005.1"/>
</dbReference>
<reference evidence="2 3" key="1">
    <citation type="submission" date="2020-08" db="EMBL/GenBank/DDBJ databases">
        <title>Cohnella phylogeny.</title>
        <authorList>
            <person name="Dunlap C."/>
        </authorList>
    </citation>
    <scope>NUCLEOTIDE SEQUENCE [LARGE SCALE GENOMIC DNA]</scope>
    <source>
        <strain evidence="2 3">DSM 103658</strain>
    </source>
</reference>
<dbReference type="PROSITE" id="PS51257">
    <property type="entry name" value="PROKAR_LIPOPROTEIN"/>
    <property type="match status" value="1"/>
</dbReference>
<feature type="signal peptide" evidence="1">
    <location>
        <begin position="1"/>
        <end position="17"/>
    </location>
</feature>
<protein>
    <submittedName>
        <fullName evidence="2">Extracellular solute-binding protein</fullName>
    </submittedName>
</protein>
<evidence type="ECO:0000313" key="2">
    <source>
        <dbReference type="EMBL" id="MBB6677591.1"/>
    </source>
</evidence>